<dbReference type="Proteomes" id="UP001317779">
    <property type="component" value="Chromosome"/>
</dbReference>
<dbReference type="EMBL" id="AP027141">
    <property type="protein sequence ID" value="BDV31870.1"/>
    <property type="molecule type" value="Genomic_DNA"/>
</dbReference>
<evidence type="ECO:0000256" key="1">
    <source>
        <dbReference type="SAM" id="Phobius"/>
    </source>
</evidence>
<keyword evidence="3" id="KW-1185">Reference proteome</keyword>
<keyword evidence="1" id="KW-0472">Membrane</keyword>
<accession>A0ABM8E279</accession>
<feature type="transmembrane region" description="Helical" evidence="1">
    <location>
        <begin position="6"/>
        <end position="25"/>
    </location>
</feature>
<evidence type="ECO:0000313" key="3">
    <source>
        <dbReference type="Proteomes" id="UP001317779"/>
    </source>
</evidence>
<dbReference type="RefSeq" id="WP_263797547.1">
    <property type="nucleotide sequence ID" value="NZ_AP027141.1"/>
</dbReference>
<name>A0ABM8E279_9MICO</name>
<evidence type="ECO:0000313" key="2">
    <source>
        <dbReference type="EMBL" id="BDV31870.1"/>
    </source>
</evidence>
<protein>
    <submittedName>
        <fullName evidence="2">Uncharacterized protein</fullName>
    </submittedName>
</protein>
<proteinExistence type="predicted"/>
<sequence>MDIFYAIVWWVLGAMITVIVLYWTIRQAVLHALREHTLSSTTAVMVTKSVPVEVKSLPETGTHAAAE</sequence>
<reference evidence="2 3" key="1">
    <citation type="submission" date="2022-12" db="EMBL/GenBank/DDBJ databases">
        <title>Microbacterium terricola strain KV-448 chromosome, complete genome.</title>
        <authorList>
            <person name="Oshima T."/>
            <person name="Moriya T."/>
            <person name="Bessho Y."/>
        </authorList>
    </citation>
    <scope>NUCLEOTIDE SEQUENCE [LARGE SCALE GENOMIC DNA]</scope>
    <source>
        <strain evidence="2 3">KV-448</strain>
    </source>
</reference>
<keyword evidence="1" id="KW-1133">Transmembrane helix</keyword>
<keyword evidence="1" id="KW-0812">Transmembrane</keyword>
<organism evidence="2 3">
    <name type="scientific">Microbacterium terricola</name>
    <dbReference type="NCBI Taxonomy" id="344163"/>
    <lineage>
        <taxon>Bacteria</taxon>
        <taxon>Bacillati</taxon>
        <taxon>Actinomycetota</taxon>
        <taxon>Actinomycetes</taxon>
        <taxon>Micrococcales</taxon>
        <taxon>Microbacteriaceae</taxon>
        <taxon>Microbacterium</taxon>
    </lineage>
</organism>
<gene>
    <name evidence="2" type="ORF">Microterr_25300</name>
</gene>